<dbReference type="EMBL" id="CP006577">
    <property type="protein sequence ID" value="AIG98169.1"/>
    <property type="molecule type" value="Genomic_DNA"/>
</dbReference>
<evidence type="ECO:0000256" key="5">
    <source>
        <dbReference type="ARBA" id="ARBA00023186"/>
    </source>
</evidence>
<keyword evidence="2" id="KW-0547">Nucleotide-binding</keyword>
<gene>
    <name evidence="6" type="ORF">AFULGI_00013990</name>
</gene>
<protein>
    <submittedName>
        <fullName evidence="6">LAO/AO transport system ATPase</fullName>
    </submittedName>
</protein>
<dbReference type="Pfam" id="PF03308">
    <property type="entry name" value="MeaB"/>
    <property type="match status" value="1"/>
</dbReference>
<dbReference type="SUPFAM" id="SSF52540">
    <property type="entry name" value="P-loop containing nucleoside triphosphate hydrolases"/>
    <property type="match status" value="1"/>
</dbReference>
<dbReference type="Proteomes" id="UP000028501">
    <property type="component" value="Chromosome"/>
</dbReference>
<dbReference type="AlphaFoldDB" id="A0A075WGF6"/>
<dbReference type="GO" id="GO:0003924">
    <property type="term" value="F:GTPase activity"/>
    <property type="evidence" value="ECO:0007669"/>
    <property type="project" value="InterPro"/>
</dbReference>
<dbReference type="PANTHER" id="PTHR43087">
    <property type="entry name" value="LYSINE/ARGININE/ORNITHINE TRANSPORT SYSTEM KINASE"/>
    <property type="match status" value="1"/>
</dbReference>
<comment type="similarity">
    <text evidence="1">Belongs to the SIMIBI class G3E GTPase family. ArgK/MeaB subfamily.</text>
</comment>
<evidence type="ECO:0000256" key="3">
    <source>
        <dbReference type="ARBA" id="ARBA00022801"/>
    </source>
</evidence>
<dbReference type="NCBIfam" id="TIGR00750">
    <property type="entry name" value="lao"/>
    <property type="match status" value="1"/>
</dbReference>
<dbReference type="InterPro" id="IPR027417">
    <property type="entry name" value="P-loop_NTPase"/>
</dbReference>
<dbReference type="InterPro" id="IPR005129">
    <property type="entry name" value="GTPase_ArgK"/>
</dbReference>
<dbReference type="Gene3D" id="3.40.50.300">
    <property type="entry name" value="P-loop containing nucleotide triphosphate hydrolases"/>
    <property type="match status" value="1"/>
</dbReference>
<evidence type="ECO:0000256" key="4">
    <source>
        <dbReference type="ARBA" id="ARBA00023134"/>
    </source>
</evidence>
<dbReference type="SMR" id="A0A075WGF6"/>
<keyword evidence="3" id="KW-0378">Hydrolase</keyword>
<dbReference type="GeneID" id="24794902"/>
<organism evidence="6 7">
    <name type="scientific">Archaeoglobus fulgidus DSM 8774</name>
    <dbReference type="NCBI Taxonomy" id="1344584"/>
    <lineage>
        <taxon>Archaea</taxon>
        <taxon>Methanobacteriati</taxon>
        <taxon>Methanobacteriota</taxon>
        <taxon>Archaeoglobi</taxon>
        <taxon>Archaeoglobales</taxon>
        <taxon>Archaeoglobaceae</taxon>
        <taxon>Archaeoglobus</taxon>
    </lineage>
</organism>
<evidence type="ECO:0000313" key="7">
    <source>
        <dbReference type="Proteomes" id="UP000028501"/>
    </source>
</evidence>
<evidence type="ECO:0000313" key="6">
    <source>
        <dbReference type="EMBL" id="AIG98169.1"/>
    </source>
</evidence>
<accession>A0A075WGF6</accession>
<evidence type="ECO:0000256" key="2">
    <source>
        <dbReference type="ARBA" id="ARBA00022741"/>
    </source>
</evidence>
<name>A0A075WGF6_ARCFL</name>
<dbReference type="Gene3D" id="1.20.5.170">
    <property type="match status" value="1"/>
</dbReference>
<sequence>MKPEEIVEGLLSGNRRALARAITYVENEYPESKEIMRQIFAKTGRAHVVGLTGFPGVGKSTLVSKLTEEFRRRGKKVGIIAIDPGSPFTGGALLGDRLRLDGMDSRKQLWTDPGIFFRSMSSRGRAGGLAAKTGDVVRLLDAFGFDVILVETVGAGQSEVDIIEVADTSVVVMMPETGDEIQVNKAGILEIGDIYVVNKADLGGAEKVERWLRYMLSLDEESVQMLSQMTHADEARVQSGEFFERRKGWNPPVIKTVADRGEGIKELADAIEEHFDYMKKTGLIEKRRRERVKRELFEIVMNDVIKLVKEKTNYRDLLVKLLKGETDPYTAAEQIVEEVIHNAGKG</sequence>
<reference evidence="6 7" key="1">
    <citation type="submission" date="2013-07" db="EMBL/GenBank/DDBJ databases">
        <title>Genome of Archaeoglobus fulgidus.</title>
        <authorList>
            <person name="Fiebig A."/>
            <person name="Birkeland N.-K."/>
        </authorList>
    </citation>
    <scope>NUCLEOTIDE SEQUENCE [LARGE SCALE GENOMIC DNA]</scope>
    <source>
        <strain evidence="6 7">DSM 8774</strain>
    </source>
</reference>
<dbReference type="PANTHER" id="PTHR43087:SF1">
    <property type="entry name" value="LAO_AO TRANSPORT SYSTEM ATPASE"/>
    <property type="match status" value="1"/>
</dbReference>
<dbReference type="GO" id="GO:0005525">
    <property type="term" value="F:GTP binding"/>
    <property type="evidence" value="ECO:0007669"/>
    <property type="project" value="UniProtKB-KW"/>
</dbReference>
<evidence type="ECO:0000256" key="1">
    <source>
        <dbReference type="ARBA" id="ARBA00009625"/>
    </source>
</evidence>
<dbReference type="HOGENOM" id="CLU_043725_1_0_2"/>
<dbReference type="CDD" id="cd03114">
    <property type="entry name" value="MMAA-like"/>
    <property type="match status" value="1"/>
</dbReference>
<dbReference type="InterPro" id="IPR052040">
    <property type="entry name" value="GTPase/Isobutyryl-CoA_mutase"/>
</dbReference>
<keyword evidence="5" id="KW-0143">Chaperone</keyword>
<dbReference type="RefSeq" id="WP_010878785.1">
    <property type="nucleotide sequence ID" value="NZ_CP006577.1"/>
</dbReference>
<proteinExistence type="inferred from homology"/>
<keyword evidence="4" id="KW-0342">GTP-binding</keyword>
<dbReference type="KEGG" id="afg:AFULGI_00013990"/>